<dbReference type="InterPro" id="IPR007052">
    <property type="entry name" value="CS_dom"/>
</dbReference>
<dbReference type="PROSITE" id="PS51203">
    <property type="entry name" value="CS"/>
    <property type="match status" value="2"/>
</dbReference>
<feature type="domain" description="CS" evidence="3">
    <location>
        <begin position="1"/>
        <end position="86"/>
    </location>
</feature>
<dbReference type="PANTHER" id="PTHR12356:SF3">
    <property type="entry name" value="NUCLEAR MIGRATION PROTEIN NUDC"/>
    <property type="match status" value="1"/>
</dbReference>
<evidence type="ECO:0000256" key="2">
    <source>
        <dbReference type="ARBA" id="ARBA00022490"/>
    </source>
</evidence>
<dbReference type="EMBL" id="CAXHTA020000017">
    <property type="protein sequence ID" value="CAL5227375.1"/>
    <property type="molecule type" value="Genomic_DNA"/>
</dbReference>
<dbReference type="PANTHER" id="PTHR12356">
    <property type="entry name" value="NUCLEAR MOVEMENT PROTEIN NUDC"/>
    <property type="match status" value="1"/>
</dbReference>
<comment type="caution">
    <text evidence="4">The sequence shown here is derived from an EMBL/GenBank/DDBJ whole genome shotgun (WGS) entry which is preliminary data.</text>
</comment>
<dbReference type="CDD" id="cd06463">
    <property type="entry name" value="p23_like"/>
    <property type="match status" value="1"/>
</dbReference>
<dbReference type="Gene3D" id="2.60.40.790">
    <property type="match status" value="2"/>
</dbReference>
<organism evidence="4 5">
    <name type="scientific">Coccomyxa viridis</name>
    <dbReference type="NCBI Taxonomy" id="1274662"/>
    <lineage>
        <taxon>Eukaryota</taxon>
        <taxon>Viridiplantae</taxon>
        <taxon>Chlorophyta</taxon>
        <taxon>core chlorophytes</taxon>
        <taxon>Trebouxiophyceae</taxon>
        <taxon>Trebouxiophyceae incertae sedis</taxon>
        <taxon>Coccomyxaceae</taxon>
        <taxon>Coccomyxa</taxon>
    </lineage>
</organism>
<comment type="subcellular location">
    <subcellularLocation>
        <location evidence="1">Cytoplasm</location>
    </subcellularLocation>
</comment>
<keyword evidence="5" id="KW-1185">Reference proteome</keyword>
<evidence type="ECO:0000256" key="1">
    <source>
        <dbReference type="ARBA" id="ARBA00004496"/>
    </source>
</evidence>
<evidence type="ECO:0000313" key="5">
    <source>
        <dbReference type="Proteomes" id="UP001497392"/>
    </source>
</evidence>
<evidence type="ECO:0000259" key="3">
    <source>
        <dbReference type="PROSITE" id="PS51203"/>
    </source>
</evidence>
<sequence length="289" mass="33119">MWAQTSCTVLLAVFIPTGYHDKGLTLDCTESTLRIQPQGSPPVIDRILEYRVDSSRAMETHKTEDNRFLGLVMAKQTLGEHWHCLFRGDTAGARCMQPPYMLAESRTDVTLEVSVPFWIEAEDVTVDITPNSLHVDVRNELDLYRTCWQNRAELERGKWQAIDPAESAWCLHDAEEDEQGELMKSLVVTLERPAVTDSEVQWKKGVRQDNLAVEREGSRQKRGYRFFADDEDMYALEDLLQALCFLETGRTWVPAKPWEANIFGAQISERNLLPAAVQKMLDNLKKEEE</sequence>
<dbReference type="InterPro" id="IPR037898">
    <property type="entry name" value="NudC_fam"/>
</dbReference>
<accession>A0ABP1G548</accession>
<dbReference type="Proteomes" id="UP001497392">
    <property type="component" value="Unassembled WGS sequence"/>
</dbReference>
<gene>
    <name evidence="4" type="primary">g10325</name>
    <name evidence="4" type="ORF">VP750_LOCUS9281</name>
</gene>
<evidence type="ECO:0000313" key="4">
    <source>
        <dbReference type="EMBL" id="CAL5227375.1"/>
    </source>
</evidence>
<proteinExistence type="predicted"/>
<dbReference type="Pfam" id="PF04969">
    <property type="entry name" value="CS"/>
    <property type="match status" value="2"/>
</dbReference>
<dbReference type="InterPro" id="IPR008978">
    <property type="entry name" value="HSP20-like_chaperone"/>
</dbReference>
<reference evidence="4 5" key="1">
    <citation type="submission" date="2024-06" db="EMBL/GenBank/DDBJ databases">
        <authorList>
            <person name="Kraege A."/>
            <person name="Thomma B."/>
        </authorList>
    </citation>
    <scope>NUCLEOTIDE SEQUENCE [LARGE SCALE GENOMIC DNA]</scope>
</reference>
<keyword evidence="2" id="KW-0963">Cytoplasm</keyword>
<protein>
    <submittedName>
        <fullName evidence="4">G10325 protein</fullName>
    </submittedName>
</protein>
<dbReference type="SUPFAM" id="SSF49764">
    <property type="entry name" value="HSP20-like chaperones"/>
    <property type="match status" value="2"/>
</dbReference>
<name>A0ABP1G548_9CHLO</name>
<feature type="domain" description="CS" evidence="3">
    <location>
        <begin position="95"/>
        <end position="206"/>
    </location>
</feature>